<evidence type="ECO:0000313" key="6">
    <source>
        <dbReference type="EMBL" id="KAF6142875.1"/>
    </source>
</evidence>
<organism evidence="6 7">
    <name type="scientific">Kingdonia uniflora</name>
    <dbReference type="NCBI Taxonomy" id="39325"/>
    <lineage>
        <taxon>Eukaryota</taxon>
        <taxon>Viridiplantae</taxon>
        <taxon>Streptophyta</taxon>
        <taxon>Embryophyta</taxon>
        <taxon>Tracheophyta</taxon>
        <taxon>Spermatophyta</taxon>
        <taxon>Magnoliopsida</taxon>
        <taxon>Ranunculales</taxon>
        <taxon>Circaeasteraceae</taxon>
        <taxon>Kingdonia</taxon>
    </lineage>
</organism>
<dbReference type="PANTHER" id="PTHR19338">
    <property type="entry name" value="TRANSLOCASE OF INNER MITOCHONDRIAL MEMBRANE 13 HOMOLOG"/>
    <property type="match status" value="1"/>
</dbReference>
<dbReference type="Pfam" id="PF00931">
    <property type="entry name" value="NB-ARC"/>
    <property type="match status" value="1"/>
</dbReference>
<evidence type="ECO:0000256" key="3">
    <source>
        <dbReference type="ARBA" id="ARBA00022821"/>
    </source>
</evidence>
<dbReference type="InterPro" id="IPR041118">
    <property type="entry name" value="Rx_N"/>
</dbReference>
<dbReference type="Proteomes" id="UP000541444">
    <property type="component" value="Unassembled WGS sequence"/>
</dbReference>
<dbReference type="OrthoDB" id="37484at2759"/>
<evidence type="ECO:0000259" key="4">
    <source>
        <dbReference type="Pfam" id="PF00931"/>
    </source>
</evidence>
<evidence type="ECO:0000313" key="7">
    <source>
        <dbReference type="Proteomes" id="UP000541444"/>
    </source>
</evidence>
<dbReference type="InterPro" id="IPR002182">
    <property type="entry name" value="NB-ARC"/>
</dbReference>
<dbReference type="AlphaFoldDB" id="A0A7J7LJM9"/>
<accession>A0A7J7LJM9</accession>
<evidence type="ECO:0000259" key="5">
    <source>
        <dbReference type="Pfam" id="PF18052"/>
    </source>
</evidence>
<evidence type="ECO:0000256" key="2">
    <source>
        <dbReference type="ARBA" id="ARBA00022741"/>
    </source>
</evidence>
<dbReference type="GO" id="GO:0043531">
    <property type="term" value="F:ADP binding"/>
    <property type="evidence" value="ECO:0007669"/>
    <property type="project" value="InterPro"/>
</dbReference>
<dbReference type="Pfam" id="PF18052">
    <property type="entry name" value="Rx_N"/>
    <property type="match status" value="1"/>
</dbReference>
<dbReference type="SUPFAM" id="SSF52540">
    <property type="entry name" value="P-loop containing nucleoside triphosphate hydrolases"/>
    <property type="match status" value="1"/>
</dbReference>
<dbReference type="PANTHER" id="PTHR19338:SF37">
    <property type="entry name" value="DISEASE RESISTANCE PROTEIN RGA4"/>
    <property type="match status" value="1"/>
</dbReference>
<feature type="domain" description="Disease resistance N-terminal" evidence="5">
    <location>
        <begin position="5"/>
        <end position="91"/>
    </location>
</feature>
<dbReference type="InterPro" id="IPR038005">
    <property type="entry name" value="RX-like_CC"/>
</dbReference>
<keyword evidence="7" id="KW-1185">Reference proteome</keyword>
<feature type="domain" description="NB-ARC" evidence="4">
    <location>
        <begin position="103"/>
        <end position="148"/>
    </location>
</feature>
<evidence type="ECO:0000256" key="1">
    <source>
        <dbReference type="ARBA" id="ARBA00022737"/>
    </source>
</evidence>
<dbReference type="Gene3D" id="1.20.5.4130">
    <property type="match status" value="1"/>
</dbReference>
<dbReference type="CDD" id="cd14798">
    <property type="entry name" value="RX-CC_like"/>
    <property type="match status" value="1"/>
</dbReference>
<dbReference type="EMBL" id="JACGCM010002231">
    <property type="protein sequence ID" value="KAF6142875.1"/>
    <property type="molecule type" value="Genomic_DNA"/>
</dbReference>
<proteinExistence type="predicted"/>
<sequence length="166" mass="19028">MAEAIVSMALDGLGSFLRQEIEKEVTMVAGVQEEIEKLTKTLTSIQAVHHDADRKRVQDERVKVWLENLKEVVYEIKDVLDKWNTKIKKYSKDLEWASIISILGKTTLVQLILHDNNIVKHFEKTMWVCVSEPFDRTTIAKVIIEATGTKVPENIEWDTLNCSCLS</sequence>
<reference evidence="6 7" key="1">
    <citation type="journal article" date="2020" name="IScience">
        <title>Genome Sequencing of the Endangered Kingdonia uniflora (Circaeasteraceae, Ranunculales) Reveals Potential Mechanisms of Evolutionary Specialization.</title>
        <authorList>
            <person name="Sun Y."/>
            <person name="Deng T."/>
            <person name="Zhang A."/>
            <person name="Moore M.J."/>
            <person name="Landis J.B."/>
            <person name="Lin N."/>
            <person name="Zhang H."/>
            <person name="Zhang X."/>
            <person name="Huang J."/>
            <person name="Zhang X."/>
            <person name="Sun H."/>
            <person name="Wang H."/>
        </authorList>
    </citation>
    <scope>NUCLEOTIDE SEQUENCE [LARGE SCALE GENOMIC DNA]</scope>
    <source>
        <strain evidence="6">TB1705</strain>
        <tissue evidence="6">Leaf</tissue>
    </source>
</reference>
<keyword evidence="2" id="KW-0547">Nucleotide-binding</keyword>
<dbReference type="GO" id="GO:0006952">
    <property type="term" value="P:defense response"/>
    <property type="evidence" value="ECO:0007669"/>
    <property type="project" value="UniProtKB-KW"/>
</dbReference>
<keyword evidence="1" id="KW-0677">Repeat</keyword>
<comment type="caution">
    <text evidence="6">The sequence shown here is derived from an EMBL/GenBank/DDBJ whole genome shotgun (WGS) entry which is preliminary data.</text>
</comment>
<gene>
    <name evidence="6" type="ORF">GIB67_001741</name>
</gene>
<dbReference type="InterPro" id="IPR027417">
    <property type="entry name" value="P-loop_NTPase"/>
</dbReference>
<protein>
    <submittedName>
        <fullName evidence="6">Uncharacterized protein</fullName>
    </submittedName>
</protein>
<keyword evidence="3" id="KW-0611">Plant defense</keyword>
<name>A0A7J7LJM9_9MAGN</name>